<dbReference type="Proteomes" id="UP000014065">
    <property type="component" value="Unassembled WGS sequence"/>
</dbReference>
<comment type="caution">
    <text evidence="2">The sequence shown here is derived from an EMBL/GenBank/DDBJ whole genome shotgun (WGS) entry which is preliminary data.</text>
</comment>
<accession>S2END2</accession>
<name>S2END2_9ARCH</name>
<keyword evidence="3" id="KW-1185">Reference proteome</keyword>
<protein>
    <submittedName>
        <fullName evidence="2">Uncharacterized protein</fullName>
    </submittedName>
</protein>
<reference evidence="2 3" key="1">
    <citation type="journal article" date="2012" name="J. Bacteriol.">
        <title>Genome Sequence of "Candidatus Nitrosoarchaeum limnia" BG20, a Low-Salinity Ammonia-Oxidizing Archaeon from the San Francisco Bay Estuary.</title>
        <authorList>
            <person name="Mosier A.C."/>
            <person name="Allen E.E."/>
            <person name="Kim M."/>
            <person name="Ferriera S."/>
            <person name="Francis C.A."/>
        </authorList>
    </citation>
    <scope>NUCLEOTIDE SEQUENCE [LARGE SCALE GENOMIC DNA]</scope>
    <source>
        <strain evidence="2 3">BG20</strain>
    </source>
</reference>
<proteinExistence type="predicted"/>
<organism evidence="2 3">
    <name type="scientific">Candidatus Nitrosarchaeum limnium BG20</name>
    <dbReference type="NCBI Taxonomy" id="859192"/>
    <lineage>
        <taxon>Archaea</taxon>
        <taxon>Nitrososphaerota</taxon>
        <taxon>Nitrososphaeria</taxon>
        <taxon>Nitrosopumilales</taxon>
        <taxon>Nitrosopumilaceae</taxon>
        <taxon>Nitrosarchaeum</taxon>
    </lineage>
</organism>
<evidence type="ECO:0000313" key="3">
    <source>
        <dbReference type="Proteomes" id="UP000014065"/>
    </source>
</evidence>
<feature type="compositionally biased region" description="Basic and acidic residues" evidence="1">
    <location>
        <begin position="10"/>
        <end position="33"/>
    </location>
</feature>
<feature type="region of interest" description="Disordered" evidence="1">
    <location>
        <begin position="1"/>
        <end position="50"/>
    </location>
</feature>
<dbReference type="EMBL" id="AHJG01000116">
    <property type="protein sequence ID" value="EPA05992.1"/>
    <property type="molecule type" value="Genomic_DNA"/>
</dbReference>
<evidence type="ECO:0000313" key="2">
    <source>
        <dbReference type="EMBL" id="EPA05992.1"/>
    </source>
</evidence>
<gene>
    <name evidence="2" type="ORF">BG20_I1996</name>
</gene>
<evidence type="ECO:0000256" key="1">
    <source>
        <dbReference type="SAM" id="MobiDB-lite"/>
    </source>
</evidence>
<dbReference type="AlphaFoldDB" id="S2END2"/>
<sequence length="50" mass="5216">MGVALAQVSQDDKSQVSQDDKSPIAIPDSKREPQSFTVGLSESVGVGDNP</sequence>